<accession>A0ABS8VZT8</accession>
<dbReference type="EMBL" id="JAJSOJ010000043">
    <property type="protein sequence ID" value="MCE0744664.1"/>
    <property type="molecule type" value="Genomic_DNA"/>
</dbReference>
<evidence type="ECO:0000313" key="3">
    <source>
        <dbReference type="Proteomes" id="UP001521074"/>
    </source>
</evidence>
<reference evidence="2 3" key="1">
    <citation type="submission" date="2021-12" db="EMBL/GenBank/DDBJ databases">
        <title>Genome sequence of Acetobacter sicerae DmPark20a_162.</title>
        <authorList>
            <person name="Chaston J.M."/>
        </authorList>
    </citation>
    <scope>NUCLEOTIDE SEQUENCE [LARGE SCALE GENOMIC DNA]</scope>
    <source>
        <strain evidence="2 3">DmPark20a_162</strain>
    </source>
</reference>
<evidence type="ECO:0000256" key="1">
    <source>
        <dbReference type="SAM" id="MobiDB-lite"/>
    </source>
</evidence>
<keyword evidence="3" id="KW-1185">Reference proteome</keyword>
<sequence length="57" mass="6007">MANKGGSHEQHVKAGEQSHKNAGASHSEKEKGEHGSGTRGGTHEQHVKAGQQSHKKS</sequence>
<protein>
    <recommendedName>
        <fullName evidence="4">Stress-induced protein</fullName>
    </recommendedName>
</protein>
<organism evidence="2 3">
    <name type="scientific">Acetobacter sicerae</name>
    <dbReference type="NCBI Taxonomy" id="85325"/>
    <lineage>
        <taxon>Bacteria</taxon>
        <taxon>Pseudomonadati</taxon>
        <taxon>Pseudomonadota</taxon>
        <taxon>Alphaproteobacteria</taxon>
        <taxon>Acetobacterales</taxon>
        <taxon>Acetobacteraceae</taxon>
        <taxon>Acetobacter</taxon>
    </lineage>
</organism>
<name>A0ABS8VZT8_9PROT</name>
<evidence type="ECO:0000313" key="2">
    <source>
        <dbReference type="EMBL" id="MCE0744664.1"/>
    </source>
</evidence>
<dbReference type="RefSeq" id="WP_232878459.1">
    <property type="nucleotide sequence ID" value="NZ_JAJSOJ010000043.1"/>
</dbReference>
<gene>
    <name evidence="2" type="ORF">LWC05_12325</name>
</gene>
<evidence type="ECO:0008006" key="4">
    <source>
        <dbReference type="Google" id="ProtNLM"/>
    </source>
</evidence>
<feature type="region of interest" description="Disordered" evidence="1">
    <location>
        <begin position="1"/>
        <end position="57"/>
    </location>
</feature>
<feature type="compositionally biased region" description="Basic and acidic residues" evidence="1">
    <location>
        <begin position="1"/>
        <end position="19"/>
    </location>
</feature>
<proteinExistence type="predicted"/>
<dbReference type="Proteomes" id="UP001521074">
    <property type="component" value="Unassembled WGS sequence"/>
</dbReference>
<feature type="compositionally biased region" description="Basic and acidic residues" evidence="1">
    <location>
        <begin position="26"/>
        <end position="47"/>
    </location>
</feature>
<comment type="caution">
    <text evidence="2">The sequence shown here is derived from an EMBL/GenBank/DDBJ whole genome shotgun (WGS) entry which is preliminary data.</text>
</comment>